<name>A0AAD6LHI7_9ROSI</name>
<proteinExistence type="predicted"/>
<dbReference type="Proteomes" id="UP001164929">
    <property type="component" value="Chromosome 17"/>
</dbReference>
<dbReference type="EMBL" id="JAQIZT010000017">
    <property type="protein sequence ID" value="KAJ6960679.1"/>
    <property type="molecule type" value="Genomic_DNA"/>
</dbReference>
<organism evidence="1 2">
    <name type="scientific">Populus alba x Populus x berolinensis</name>
    <dbReference type="NCBI Taxonomy" id="444605"/>
    <lineage>
        <taxon>Eukaryota</taxon>
        <taxon>Viridiplantae</taxon>
        <taxon>Streptophyta</taxon>
        <taxon>Embryophyta</taxon>
        <taxon>Tracheophyta</taxon>
        <taxon>Spermatophyta</taxon>
        <taxon>Magnoliopsida</taxon>
        <taxon>eudicotyledons</taxon>
        <taxon>Gunneridae</taxon>
        <taxon>Pentapetalae</taxon>
        <taxon>rosids</taxon>
        <taxon>fabids</taxon>
        <taxon>Malpighiales</taxon>
        <taxon>Salicaceae</taxon>
        <taxon>Saliceae</taxon>
        <taxon>Populus</taxon>
    </lineage>
</organism>
<sequence length="88" mass="9729">MQGEERRRTWYWRSCGGGGSVLASRTAASLSSVTGLAKLLSREKHLREAKRQTYASFERKNAQGEEAYLAQRRRRLAGGAEVEAVAAS</sequence>
<reference evidence="1" key="1">
    <citation type="journal article" date="2023" name="Mol. Ecol. Resour.">
        <title>Chromosome-level genome assembly of a triploid poplar Populus alba 'Berolinensis'.</title>
        <authorList>
            <person name="Chen S."/>
            <person name="Yu Y."/>
            <person name="Wang X."/>
            <person name="Wang S."/>
            <person name="Zhang T."/>
            <person name="Zhou Y."/>
            <person name="He R."/>
            <person name="Meng N."/>
            <person name="Wang Y."/>
            <person name="Liu W."/>
            <person name="Liu Z."/>
            <person name="Liu J."/>
            <person name="Guo Q."/>
            <person name="Huang H."/>
            <person name="Sederoff R.R."/>
            <person name="Wang G."/>
            <person name="Qu G."/>
            <person name="Chen S."/>
        </authorList>
    </citation>
    <scope>NUCLEOTIDE SEQUENCE</scope>
    <source>
        <strain evidence="1">SC-2020</strain>
    </source>
</reference>
<protein>
    <submittedName>
        <fullName evidence="1">Uncharacterized protein</fullName>
    </submittedName>
</protein>
<evidence type="ECO:0000313" key="1">
    <source>
        <dbReference type="EMBL" id="KAJ6960679.1"/>
    </source>
</evidence>
<gene>
    <name evidence="1" type="ORF">NC653_038641</name>
</gene>
<accession>A0AAD6LHI7</accession>
<dbReference type="AlphaFoldDB" id="A0AAD6LHI7"/>
<evidence type="ECO:0000313" key="2">
    <source>
        <dbReference type="Proteomes" id="UP001164929"/>
    </source>
</evidence>
<comment type="caution">
    <text evidence="1">The sequence shown here is derived from an EMBL/GenBank/DDBJ whole genome shotgun (WGS) entry which is preliminary data.</text>
</comment>
<keyword evidence="2" id="KW-1185">Reference proteome</keyword>